<feature type="compositionally biased region" description="Acidic residues" evidence="1">
    <location>
        <begin position="223"/>
        <end position="232"/>
    </location>
</feature>
<name>A0A085MVE3_9BILA</name>
<dbReference type="AlphaFoldDB" id="A0A085MVE3"/>
<dbReference type="Pfam" id="PF03184">
    <property type="entry name" value="DDE_1"/>
    <property type="match status" value="1"/>
</dbReference>
<dbReference type="EMBL" id="KL367632">
    <property type="protein sequence ID" value="KFD61189.1"/>
    <property type="molecule type" value="Genomic_DNA"/>
</dbReference>
<reference evidence="3" key="1">
    <citation type="journal article" date="2014" name="Nat. Genet.">
        <title>Genome and transcriptome of the porcine whipworm Trichuris suis.</title>
        <authorList>
            <person name="Jex A.R."/>
            <person name="Nejsum P."/>
            <person name="Schwarz E.M."/>
            <person name="Hu L."/>
            <person name="Young N.D."/>
            <person name="Hall R.S."/>
            <person name="Korhonen P.K."/>
            <person name="Liao S."/>
            <person name="Thamsborg S."/>
            <person name="Xia J."/>
            <person name="Xu P."/>
            <person name="Wang S."/>
            <person name="Scheerlinck J.P."/>
            <person name="Hofmann A."/>
            <person name="Sternberg P.W."/>
            <person name="Wang J."/>
            <person name="Gasser R.B."/>
        </authorList>
    </citation>
    <scope>NUCLEOTIDE SEQUENCE [LARGE SCALE GENOMIC DNA]</scope>
    <source>
        <strain evidence="3">DCEP-RM93F</strain>
    </source>
</reference>
<dbReference type="GO" id="GO:0005634">
    <property type="term" value="C:nucleus"/>
    <property type="evidence" value="ECO:0007669"/>
    <property type="project" value="TreeGrafter"/>
</dbReference>
<evidence type="ECO:0000259" key="2">
    <source>
        <dbReference type="Pfam" id="PF03184"/>
    </source>
</evidence>
<feature type="domain" description="DDE-1" evidence="2">
    <location>
        <begin position="45"/>
        <end position="151"/>
    </location>
</feature>
<proteinExistence type="predicted"/>
<feature type="region of interest" description="Disordered" evidence="1">
    <location>
        <begin position="223"/>
        <end position="245"/>
    </location>
</feature>
<dbReference type="PANTHER" id="PTHR19303">
    <property type="entry name" value="TRANSPOSON"/>
    <property type="match status" value="1"/>
</dbReference>
<gene>
    <name evidence="3" type="ORF">M514_06290</name>
</gene>
<organism evidence="3">
    <name type="scientific">Trichuris suis</name>
    <name type="common">pig whipworm</name>
    <dbReference type="NCBI Taxonomy" id="68888"/>
    <lineage>
        <taxon>Eukaryota</taxon>
        <taxon>Metazoa</taxon>
        <taxon>Ecdysozoa</taxon>
        <taxon>Nematoda</taxon>
        <taxon>Enoplea</taxon>
        <taxon>Dorylaimia</taxon>
        <taxon>Trichinellida</taxon>
        <taxon>Trichuridae</taxon>
        <taxon>Trichuris</taxon>
    </lineage>
</organism>
<dbReference type="GO" id="GO:0003677">
    <property type="term" value="F:DNA binding"/>
    <property type="evidence" value="ECO:0007669"/>
    <property type="project" value="TreeGrafter"/>
</dbReference>
<evidence type="ECO:0000313" key="3">
    <source>
        <dbReference type="EMBL" id="KFD61189.1"/>
    </source>
</evidence>
<dbReference type="Proteomes" id="UP000030758">
    <property type="component" value="Unassembled WGS sequence"/>
</dbReference>
<dbReference type="InterPro" id="IPR004875">
    <property type="entry name" value="DDE_SF_endonuclease_dom"/>
</dbReference>
<evidence type="ECO:0000256" key="1">
    <source>
        <dbReference type="SAM" id="MobiDB-lite"/>
    </source>
</evidence>
<dbReference type="InterPro" id="IPR050863">
    <property type="entry name" value="CenT-Element_Derived"/>
</dbReference>
<sequence>MGVSGYLFGKAEVRWLCFSELFPLQGAKADSALLQVKRYQGTIGKTGKVLLLIDHAPAHPVVNYLNSINELVAVKFLSPNVTSLIQPMDPGVVRAFKRLYRNHLLRELLLAEDNSLESVTAFYKRISLKDCCYMAAPSWESVKQITLRNSWNKILFSQQSSADRGSNDEDEIEEIARTLKMISICGECDSTEIERWLTCDLEDQGFQMMNDEEIVEFISNMPDDAEGDEEQQNEEKTEPPVIPSNNDAFRHLEEALKWFEGQEECDPHRLLCLKSIRDLAAKKRMTVLRQTRMTDFLKKD</sequence>
<accession>A0A085MVE3</accession>
<dbReference type="PANTHER" id="PTHR19303:SF73">
    <property type="entry name" value="PROTEIN PDC2"/>
    <property type="match status" value="1"/>
</dbReference>
<protein>
    <recommendedName>
        <fullName evidence="2">DDE-1 domain-containing protein</fullName>
    </recommendedName>
</protein>